<organism evidence="4 5">
    <name type="scientific">Ensifer adhaerens</name>
    <name type="common">Sinorhizobium morelense</name>
    <dbReference type="NCBI Taxonomy" id="106592"/>
    <lineage>
        <taxon>Bacteria</taxon>
        <taxon>Pseudomonadati</taxon>
        <taxon>Pseudomonadota</taxon>
        <taxon>Alphaproteobacteria</taxon>
        <taxon>Hyphomicrobiales</taxon>
        <taxon>Rhizobiaceae</taxon>
        <taxon>Sinorhizobium/Ensifer group</taxon>
        <taxon>Ensifer</taxon>
    </lineage>
</organism>
<dbReference type="InterPro" id="IPR000182">
    <property type="entry name" value="GNAT_dom"/>
</dbReference>
<dbReference type="SUPFAM" id="SSF55729">
    <property type="entry name" value="Acyl-CoA N-acyltransferases (Nat)"/>
    <property type="match status" value="1"/>
</dbReference>
<sequence length="173" mass="19109">MPTDQGHVSFERVADNHLPMLHAWLSEPHVRQWWGDPDKEVELIRDGCATGEVDGFIFHVAGVPAGYIQSWTPSEYDEEPWAKELPADVPGVDIFIGPPEMTGKGVASLALRAFAQMLFAAGASRIVIDPDAGNRRAVRAYAKAGFVPFGEWIDASGRTLLMELTRTEFERNS</sequence>
<dbReference type="Gene3D" id="3.40.630.30">
    <property type="match status" value="1"/>
</dbReference>
<feature type="domain" description="N-acetyltransferase" evidence="3">
    <location>
        <begin position="8"/>
        <end position="167"/>
    </location>
</feature>
<gene>
    <name evidence="4" type="ORF">AC244_23435</name>
</gene>
<dbReference type="SMART" id="SM01006">
    <property type="entry name" value="AlcB"/>
    <property type="match status" value="1"/>
</dbReference>
<protein>
    <submittedName>
        <fullName evidence="4">GCN5 family acetyltransferase</fullName>
    </submittedName>
</protein>
<dbReference type="Pfam" id="PF13523">
    <property type="entry name" value="Acetyltransf_8"/>
    <property type="match status" value="1"/>
</dbReference>
<dbReference type="AlphaFoldDB" id="A0A0L8BLM5"/>
<evidence type="ECO:0000259" key="3">
    <source>
        <dbReference type="PROSITE" id="PS51186"/>
    </source>
</evidence>
<dbReference type="GO" id="GO:0019290">
    <property type="term" value="P:siderophore biosynthetic process"/>
    <property type="evidence" value="ECO:0007669"/>
    <property type="project" value="InterPro"/>
</dbReference>
<keyword evidence="2" id="KW-0046">Antibiotic resistance</keyword>
<dbReference type="PROSITE" id="PS51186">
    <property type="entry name" value="GNAT"/>
    <property type="match status" value="1"/>
</dbReference>
<dbReference type="RefSeq" id="WP_053251209.1">
    <property type="nucleotide sequence ID" value="NZ_LGAP01000019.1"/>
</dbReference>
<dbReference type="PANTHER" id="PTHR31438">
    <property type="entry name" value="LYSINE N-ACYLTRANSFERASE C17G9.06C-RELATED"/>
    <property type="match status" value="1"/>
</dbReference>
<keyword evidence="4" id="KW-0808">Transferase</keyword>
<dbReference type="EMBL" id="LGAP01000019">
    <property type="protein sequence ID" value="KOF15483.1"/>
    <property type="molecule type" value="Genomic_DNA"/>
</dbReference>
<dbReference type="PANTHER" id="PTHR31438:SF1">
    <property type="entry name" value="LYSINE N-ACYLTRANSFERASE C17G9.06C-RELATED"/>
    <property type="match status" value="1"/>
</dbReference>
<dbReference type="GO" id="GO:0016410">
    <property type="term" value="F:N-acyltransferase activity"/>
    <property type="evidence" value="ECO:0007669"/>
    <property type="project" value="TreeGrafter"/>
</dbReference>
<dbReference type="OrthoDB" id="9814648at2"/>
<dbReference type="Proteomes" id="UP000037425">
    <property type="component" value="Unassembled WGS sequence"/>
</dbReference>
<accession>A0A0L8BLM5</accession>
<evidence type="ECO:0000313" key="4">
    <source>
        <dbReference type="EMBL" id="KOF15483.1"/>
    </source>
</evidence>
<reference evidence="5" key="1">
    <citation type="submission" date="2015-07" db="EMBL/GenBank/DDBJ databases">
        <title>Whole genome sequence of an Ensifer adhaerens strain isolated from a cave pool in the Wind Cave National Park.</title>
        <authorList>
            <person name="Eng W.W.H."/>
            <person name="Gan H.M."/>
            <person name="Barton H.A."/>
            <person name="Savka M.A."/>
        </authorList>
    </citation>
    <scope>NUCLEOTIDE SEQUENCE [LARGE SCALE GENOMIC DNA]</scope>
    <source>
        <strain evidence="5">SD006</strain>
    </source>
</reference>
<proteinExistence type="predicted"/>
<evidence type="ECO:0000256" key="1">
    <source>
        <dbReference type="ARBA" id="ARBA00004924"/>
    </source>
</evidence>
<evidence type="ECO:0000313" key="5">
    <source>
        <dbReference type="Proteomes" id="UP000037425"/>
    </source>
</evidence>
<comment type="caution">
    <text evidence="4">The sequence shown here is derived from an EMBL/GenBank/DDBJ whole genome shotgun (WGS) entry which is preliminary data.</text>
</comment>
<name>A0A0L8BLM5_ENSAD</name>
<dbReference type="InterPro" id="IPR016181">
    <property type="entry name" value="Acyl_CoA_acyltransferase"/>
</dbReference>
<comment type="pathway">
    <text evidence="1">Siderophore biosynthesis.</text>
</comment>
<dbReference type="GO" id="GO:0046677">
    <property type="term" value="P:response to antibiotic"/>
    <property type="evidence" value="ECO:0007669"/>
    <property type="project" value="UniProtKB-KW"/>
</dbReference>
<dbReference type="InterPro" id="IPR019432">
    <property type="entry name" value="Acyltransferase_MbtK/IucB-like"/>
</dbReference>
<evidence type="ECO:0000256" key="2">
    <source>
        <dbReference type="ARBA" id="ARBA00023251"/>
    </source>
</evidence>
<dbReference type="PATRIC" id="fig|106592.7.peg.2572"/>